<organism evidence="7 8">
    <name type="scientific">Mytilus galloprovincialis</name>
    <name type="common">Mediterranean mussel</name>
    <dbReference type="NCBI Taxonomy" id="29158"/>
    <lineage>
        <taxon>Eukaryota</taxon>
        <taxon>Metazoa</taxon>
        <taxon>Spiralia</taxon>
        <taxon>Lophotrochozoa</taxon>
        <taxon>Mollusca</taxon>
        <taxon>Bivalvia</taxon>
        <taxon>Autobranchia</taxon>
        <taxon>Pteriomorphia</taxon>
        <taxon>Mytilida</taxon>
        <taxon>Mytiloidea</taxon>
        <taxon>Mytilidae</taxon>
        <taxon>Mytilinae</taxon>
        <taxon>Mytilus</taxon>
    </lineage>
</organism>
<name>A0A8B6C576_MYTGA</name>
<feature type="domain" description="Ig-like" evidence="6">
    <location>
        <begin position="10"/>
        <end position="107"/>
    </location>
</feature>
<evidence type="ECO:0000256" key="1">
    <source>
        <dbReference type="ARBA" id="ARBA00004479"/>
    </source>
</evidence>
<dbReference type="AlphaFoldDB" id="A0A8B6C576"/>
<keyword evidence="3" id="KW-1015">Disulfide bond</keyword>
<accession>A0A8B6C576</accession>
<dbReference type="InterPro" id="IPR013106">
    <property type="entry name" value="Ig_V-set"/>
</dbReference>
<dbReference type="SMART" id="SM00409">
    <property type="entry name" value="IG"/>
    <property type="match status" value="3"/>
</dbReference>
<dbReference type="InterPro" id="IPR003599">
    <property type="entry name" value="Ig_sub"/>
</dbReference>
<dbReference type="Pfam" id="PF13927">
    <property type="entry name" value="Ig_3"/>
    <property type="match status" value="1"/>
</dbReference>
<dbReference type="InterPro" id="IPR007110">
    <property type="entry name" value="Ig-like_dom"/>
</dbReference>
<keyword evidence="8" id="KW-1185">Reference proteome</keyword>
<keyword evidence="2" id="KW-0472">Membrane</keyword>
<dbReference type="PROSITE" id="PS50835">
    <property type="entry name" value="IG_LIKE"/>
    <property type="match status" value="3"/>
</dbReference>
<evidence type="ECO:0000313" key="7">
    <source>
        <dbReference type="EMBL" id="VDI00262.1"/>
    </source>
</evidence>
<evidence type="ECO:0000256" key="5">
    <source>
        <dbReference type="ARBA" id="ARBA00023319"/>
    </source>
</evidence>
<comment type="subcellular location">
    <subcellularLocation>
        <location evidence="1">Membrane</location>
        <topology evidence="1">Single-pass type I membrane protein</topology>
    </subcellularLocation>
</comment>
<dbReference type="PANTHER" id="PTHR11640">
    <property type="entry name" value="NEPHRIN"/>
    <property type="match status" value="1"/>
</dbReference>
<protein>
    <recommendedName>
        <fullName evidence="6">Ig-like domain-containing protein</fullName>
    </recommendedName>
</protein>
<dbReference type="GO" id="GO:0098609">
    <property type="term" value="P:cell-cell adhesion"/>
    <property type="evidence" value="ECO:0007669"/>
    <property type="project" value="TreeGrafter"/>
</dbReference>
<dbReference type="PANTHER" id="PTHR11640:SF31">
    <property type="entry name" value="IRREGULAR CHIASM C-ROUGHEST PROTEIN-RELATED"/>
    <property type="match status" value="1"/>
</dbReference>
<reference evidence="7" key="1">
    <citation type="submission" date="2018-11" db="EMBL/GenBank/DDBJ databases">
        <authorList>
            <person name="Alioto T."/>
            <person name="Alioto T."/>
        </authorList>
    </citation>
    <scope>NUCLEOTIDE SEQUENCE</scope>
</reference>
<keyword evidence="5" id="KW-0393">Immunoglobulin domain</keyword>
<sequence length="562" mass="63443">MTVLSTAETPIHRKVYQKKGASISFTCPYLSINHKMKWLGPPHFTTYTYKDSVKRSLPRSERLSVVGNHSAGEYNLEIRNVSLVDIGEYRCMTTNDTSPVTADFRLELYRPPLDMQIANTDTTSLITVHEDEKISLECSVKSGNPVEDMMWIRGNETIAVGGPEFISYSFWPIRGDHMANFTCVANNSDTEIPVHQSIQIYIELIPKVKILSDLTTNDILEGSSSSLKCQYHTNVHPITFRWRRNHILIANGTMVSHKNIHLDIINVSRNESGSYECLVSNRIGTGSDKTNIKVTYKPQTLSGNYTFETMLNNPAKILIQVESFEKPIALWTFSVGGTEGIWDIRKNGDSSIFILSSTVVPKLQQEFGIYGVRVRNSAGSIDIKVNVYQSAPTSINSGDFKTSPLASSLRMAPSTHSIVSLNYELHRRSVDSSFRLRQQNMESESDSSLYEYPMASPVIEHFNYDYVDNTKLDVHFYDICKENRTRNEKGNVNPRNSNDTVNSYTVAHNAYLVVLGSTNSVKIRNDTLAANFDKRKSSLETFKKRNQSIKNSGNARKRLHSI</sequence>
<proteinExistence type="predicted"/>
<feature type="domain" description="Ig-like" evidence="6">
    <location>
        <begin position="111"/>
        <end position="199"/>
    </location>
</feature>
<dbReference type="Proteomes" id="UP000596742">
    <property type="component" value="Unassembled WGS sequence"/>
</dbReference>
<dbReference type="SUPFAM" id="SSF48726">
    <property type="entry name" value="Immunoglobulin"/>
    <property type="match status" value="2"/>
</dbReference>
<dbReference type="GO" id="GO:0050839">
    <property type="term" value="F:cell adhesion molecule binding"/>
    <property type="evidence" value="ECO:0007669"/>
    <property type="project" value="TreeGrafter"/>
</dbReference>
<dbReference type="InterPro" id="IPR036179">
    <property type="entry name" value="Ig-like_dom_sf"/>
</dbReference>
<dbReference type="GO" id="GO:0005886">
    <property type="term" value="C:plasma membrane"/>
    <property type="evidence" value="ECO:0007669"/>
    <property type="project" value="TreeGrafter"/>
</dbReference>
<gene>
    <name evidence="7" type="ORF">MGAL_10B088878</name>
</gene>
<dbReference type="InterPro" id="IPR013783">
    <property type="entry name" value="Ig-like_fold"/>
</dbReference>
<dbReference type="InterPro" id="IPR003598">
    <property type="entry name" value="Ig_sub2"/>
</dbReference>
<keyword evidence="4" id="KW-0325">Glycoprotein</keyword>
<dbReference type="InterPro" id="IPR051275">
    <property type="entry name" value="Cell_adhesion_signaling"/>
</dbReference>
<dbReference type="OrthoDB" id="10012075at2759"/>
<dbReference type="EMBL" id="UYJE01001224">
    <property type="protein sequence ID" value="VDI00262.1"/>
    <property type="molecule type" value="Genomic_DNA"/>
</dbReference>
<comment type="caution">
    <text evidence="7">The sequence shown here is derived from an EMBL/GenBank/DDBJ whole genome shotgun (WGS) entry which is preliminary data.</text>
</comment>
<dbReference type="Gene3D" id="2.60.40.10">
    <property type="entry name" value="Immunoglobulins"/>
    <property type="match status" value="3"/>
</dbReference>
<dbReference type="Pfam" id="PF07686">
    <property type="entry name" value="V-set"/>
    <property type="match status" value="1"/>
</dbReference>
<evidence type="ECO:0000313" key="8">
    <source>
        <dbReference type="Proteomes" id="UP000596742"/>
    </source>
</evidence>
<evidence type="ECO:0000256" key="3">
    <source>
        <dbReference type="ARBA" id="ARBA00023157"/>
    </source>
</evidence>
<evidence type="ECO:0000256" key="4">
    <source>
        <dbReference type="ARBA" id="ARBA00023180"/>
    </source>
</evidence>
<evidence type="ECO:0000256" key="2">
    <source>
        <dbReference type="ARBA" id="ARBA00023136"/>
    </source>
</evidence>
<dbReference type="GO" id="GO:0005911">
    <property type="term" value="C:cell-cell junction"/>
    <property type="evidence" value="ECO:0007669"/>
    <property type="project" value="TreeGrafter"/>
</dbReference>
<evidence type="ECO:0000259" key="6">
    <source>
        <dbReference type="PROSITE" id="PS50835"/>
    </source>
</evidence>
<dbReference type="SMART" id="SM00408">
    <property type="entry name" value="IGc2"/>
    <property type="match status" value="3"/>
</dbReference>
<feature type="domain" description="Ig-like" evidence="6">
    <location>
        <begin position="206"/>
        <end position="295"/>
    </location>
</feature>